<name>A0ACC0E7I2_9BASI</name>
<accession>A0ACC0E7I2</accession>
<evidence type="ECO:0000313" key="1">
    <source>
        <dbReference type="EMBL" id="KAI7947496.1"/>
    </source>
</evidence>
<reference evidence="1 2" key="3">
    <citation type="journal article" date="2022" name="Microbiol. Spectr.">
        <title>Folding features and dynamics of 3D genome architecture in plant fungal pathogens.</title>
        <authorList>
            <person name="Xia C."/>
        </authorList>
    </citation>
    <scope>NUCLEOTIDE SEQUENCE [LARGE SCALE GENOMIC DNA]</scope>
    <source>
        <strain evidence="1 2">93-210</strain>
    </source>
</reference>
<reference evidence="2" key="2">
    <citation type="journal article" date="2018" name="Mol. Plant Microbe Interact.">
        <title>Genome sequence resources for the wheat stripe rust pathogen (Puccinia striiformis f. sp. tritici) and the barley stripe rust pathogen (Puccinia striiformis f. sp. hordei).</title>
        <authorList>
            <person name="Xia C."/>
            <person name="Wang M."/>
            <person name="Yin C."/>
            <person name="Cornejo O.E."/>
            <person name="Hulbert S.H."/>
            <person name="Chen X."/>
        </authorList>
    </citation>
    <scope>NUCLEOTIDE SEQUENCE [LARGE SCALE GENOMIC DNA]</scope>
    <source>
        <strain evidence="2">93-210</strain>
    </source>
</reference>
<reference evidence="2" key="1">
    <citation type="journal article" date="2018" name="BMC Genomics">
        <title>Genomic insights into host adaptation between the wheat stripe rust pathogen (Puccinia striiformis f. sp. tritici) and the barley stripe rust pathogen (Puccinia striiformis f. sp. hordei).</title>
        <authorList>
            <person name="Xia C."/>
            <person name="Wang M."/>
            <person name="Yin C."/>
            <person name="Cornejo O.E."/>
            <person name="Hulbert S.H."/>
            <person name="Chen X."/>
        </authorList>
    </citation>
    <scope>NUCLEOTIDE SEQUENCE [LARGE SCALE GENOMIC DNA]</scope>
    <source>
        <strain evidence="2">93-210</strain>
    </source>
</reference>
<gene>
    <name evidence="1" type="ORF">MJO28_009404</name>
</gene>
<organism evidence="1 2">
    <name type="scientific">Puccinia striiformis f. sp. tritici</name>
    <dbReference type="NCBI Taxonomy" id="168172"/>
    <lineage>
        <taxon>Eukaryota</taxon>
        <taxon>Fungi</taxon>
        <taxon>Dikarya</taxon>
        <taxon>Basidiomycota</taxon>
        <taxon>Pucciniomycotina</taxon>
        <taxon>Pucciniomycetes</taxon>
        <taxon>Pucciniales</taxon>
        <taxon>Pucciniaceae</taxon>
        <taxon>Puccinia</taxon>
    </lineage>
</organism>
<sequence length="251" mass="28639">VSKKYAKRTLKGSLSSTYGFICGIGKQEKIKGMGFDIEEADRDWIAETNDLEALRRKKINSKIDVLTFAGFFLVSHTFNPREGKQFLTWATLDDGPLDLEPNDHKDIRLFYKSGIIKKLVYSEAYWLSGAVLGTRSKEMPFFDCELEGSEARSTQFMTCKPTTLNSVGSITKVIEREGGVDLHVKHQVDEYTTFGDEIIYVIYHLCQVPFHFEKNLEVGQWGKFGGILVGWSRRNGCLYAEVSRHPFDRKL</sequence>
<evidence type="ECO:0000313" key="2">
    <source>
        <dbReference type="Proteomes" id="UP001060170"/>
    </source>
</evidence>
<comment type="caution">
    <text evidence="1">The sequence shown here is derived from an EMBL/GenBank/DDBJ whole genome shotgun (WGS) entry which is preliminary data.</text>
</comment>
<protein>
    <submittedName>
        <fullName evidence="1">Uncharacterized protein</fullName>
    </submittedName>
</protein>
<feature type="non-terminal residue" evidence="1">
    <location>
        <position position="251"/>
    </location>
</feature>
<proteinExistence type="predicted"/>
<dbReference type="Proteomes" id="UP001060170">
    <property type="component" value="Chromosome 9"/>
</dbReference>
<keyword evidence="2" id="KW-1185">Reference proteome</keyword>
<feature type="non-terminal residue" evidence="1">
    <location>
        <position position="1"/>
    </location>
</feature>
<dbReference type="EMBL" id="CM045873">
    <property type="protein sequence ID" value="KAI7947496.1"/>
    <property type="molecule type" value="Genomic_DNA"/>
</dbReference>